<dbReference type="PANTHER" id="PTHR15172:SF1">
    <property type="entry name" value="GALACTOCEREBROSIDASE"/>
    <property type="match status" value="1"/>
</dbReference>
<evidence type="ECO:0000256" key="2">
    <source>
        <dbReference type="SAM" id="SignalP"/>
    </source>
</evidence>
<dbReference type="Gene3D" id="2.60.40.10">
    <property type="entry name" value="Immunoglobulins"/>
    <property type="match status" value="2"/>
</dbReference>
<dbReference type="InterPro" id="IPR011081">
    <property type="entry name" value="Big_4"/>
</dbReference>
<dbReference type="InterPro" id="IPR032179">
    <property type="entry name" value="Cry22Aa_Ig-like"/>
</dbReference>
<dbReference type="Pfam" id="PF00395">
    <property type="entry name" value="SLH"/>
    <property type="match status" value="3"/>
</dbReference>
<gene>
    <name evidence="4" type="ORF">ACFSX3_13620</name>
</gene>
<dbReference type="Gene3D" id="2.60.40.1180">
    <property type="entry name" value="Golgi alpha-mannosidase II"/>
    <property type="match status" value="1"/>
</dbReference>
<protein>
    <submittedName>
        <fullName evidence="4">S-layer homology domain-containing protein</fullName>
    </submittedName>
</protein>
<dbReference type="Pfam" id="PF07532">
    <property type="entry name" value="Big_4"/>
    <property type="match status" value="1"/>
</dbReference>
<dbReference type="SUPFAM" id="SSF51445">
    <property type="entry name" value="(Trans)glycosidases"/>
    <property type="match status" value="1"/>
</dbReference>
<feature type="domain" description="SLH" evidence="3">
    <location>
        <begin position="2103"/>
        <end position="2161"/>
    </location>
</feature>
<evidence type="ECO:0000259" key="3">
    <source>
        <dbReference type="PROSITE" id="PS51272"/>
    </source>
</evidence>
<dbReference type="Proteomes" id="UP001597448">
    <property type="component" value="Unassembled WGS sequence"/>
</dbReference>
<keyword evidence="2" id="KW-0732">Signal</keyword>
<sequence length="2220" mass="236845">MNRKNRVKKRLFSVLMSATLVAGMFPALGLPSASAAVVDTVYAAAYMGTKTTAGTTLPASIEIAGQAAAVNWNIGEDTFDVPYDTVAVTGTANGGPVVASVEVVPPAGSPLVYFVDSGRGGDSFGNGPSASPLYEAVRTLTGSELLNLSPDQKYVAGTTDWGFDDSIHKVKNSKNGNLTDPATDPSLWVVGLRADPASNDIIYKLKALQSGTYTLSSGFYDWYGSRDRVIQPRLEYQNSSGETRTIPFAQFNTNKTKFISGEFTIPADIDTSSPMTLTYAYVSGEKPILSWFAVARGAIKQEMDNARQTAASTTKILLDGNDIRPDNVNGLTFKGFGVLSGNSTSALLMDYKSEQPEAYAQMLKILFGGDRPLIDHVKIEMGNDRNNSTGPDPSTMRTEDEEANVARHPGFQLAADAKAVNPAVKVSFLRWNAPAWANNNDKIYTWYKKTILAAYREYGYMVDYVNPHINEHAPDLAWTKQYGERVKNDTEDFKNDQEKELYHSIQLVISDEVGIGSFGDAMVNDLSLREAVAAAGFHYNTDDDSKGNFKRLADEFDKEIWNSEAQATFSNSAFRPNNNMKDPSEAGTGIGGTGGPLEMGNTIIKGFVNSRRTHFIYQPAIGSFYEGGQYSFKELLSARDPWSGFIHYDAGLVILKHFNGFAKTGWENEDNTAGIWRAVPAASYTGATGTNPVSGRNGTPSYMTLAAPDKQDFSTVIINDSQYEKIYKLQAVNMGYTGNPSLEVWETRAADKGQAFNSNYMKPLGDAHADGSGLYTIRVKPFSIVTVTTLDNRTDEEFVTPLPVEGERTVLDTDATGFVQNTEDQILYADDFNYGDRTVPVIGEGGAITDEESYVSSRGGPQSVIPRYTQDLNGAFEGYLVDGTDNYVLRQQLDQVTTGVGGAWNGGDPVTVIGDYRWTNYKASADVSFEQNSTYGGNNYAAVGARYQGGPQTINGTPYALKFWFDGGWQLLSSGTVVASGNAATGSGGVKIDGFDIAHDAWHNIAIQVAGDTVTAYLDQVELASYTDPNPKLSGRVQLASGFYHVRFDNLKVEKVEGYTPYYSEQLDNLEMFDLAQSPGAKLAYEGAWAHENGKGMYVYQRSLSTSQGAGAALKYTFTGTGLDILGPNDGSAKLEAVVDGELEVVSGAASAARELYQAFTLRGLKYGEHTVQIKVLSGTLAVDSVAVIGGEGAGSPDTAGLQQAVNAALEISREDDFPEKDWNIFVHALGAAQAALSDPVLYRLDQEGAEHLEARLTFARNLLTTGDVRELAAIADMATYAGQLPELPAKVEATRADGTKLQVAVKWNLEAVSFNNPFERVAVTGSYGSLKTMAYVEVVPQGLVYFLDPGVSADGDTPPYTTIRNFAGEGLLNNKADQLSADDTVWGHTNTGANYNPKGLGGAVVTTDKAQTGVYSSNTKNTPLVYNLPLSAGKYTITSYHLDWWNNASRTMDITLSYVDAGGKAVNETAQTNLVAGPNGVMAQHDFTLPVSGTVKYSVNNTFSQAALISYLAVARDKTSVDNEQAVAEAKSMIEGASYSVKKAQANSEEAVRSWLVQTISGMPGFKDTGVTLGDITLSAFRGATEDTEGSFTFSVTLSKGEASAEGTASGTITLPVPDRVPPVITLNGETTVNLPVGAEYTDAGATAYDDQDGDITDRISTTVTSEVYGLTELDELDTSKVGIYTFHYNVSDTAGNAAAEVTRRVVVALDPDVTKPVITLLGEASVQLVKGSNYTDAGATAADDRDGDITDRIDATITQDGKTVLTLDTSAAGSYVYHYNVTDTAGNTAAEVTRTVTVKEAELPPEVIPTPTPTPAPTATPAPTEAPVWTAAPAVTPSPTAAPSPSPQTEKVLTSADFPAPAGGAITVHLTDATESVLLPAGLAGMTGENTLRFAWNTVAVELSPEVLKSIREKAAGAGGQPEGTAIRLSAVKTARAAAEQLMNNPAVNGSVRLSAASDVIRFSLEAVAADGTAVPVTTFNQPLTITFTVDPNANRSLLGVYYIAASGAVEYMGGTLTDGKLTAGVQHFSQYAVLEYDKTFSDVSSNSWASGVIKSMAAKHIIEGISSSEFQPQGEVTRAQFAAMITRALGLKSASPSAFADVDAKSWYAEAVAAVHEAGIVLGRSKDAFAPNERITREEMAVMIVRAYATLPGRQTGDSAGSSFSDYSRIQDWAKNAAVTAEQAGLIQGRGNQQFAPQETMTRAESAQVIANLLGHR</sequence>
<dbReference type="InterPro" id="IPR049162">
    <property type="entry name" value="GH59_C"/>
</dbReference>
<proteinExistence type="predicted"/>
<dbReference type="InterPro" id="IPR013783">
    <property type="entry name" value="Ig-like_fold"/>
</dbReference>
<dbReference type="Pfam" id="PF21708">
    <property type="entry name" value="Glyco_hydro_59_C"/>
    <property type="match status" value="1"/>
</dbReference>
<dbReference type="Gene3D" id="2.60.120.560">
    <property type="entry name" value="Exo-inulinase, domain 1"/>
    <property type="match status" value="1"/>
</dbReference>
<feature type="region of interest" description="Disordered" evidence="1">
    <location>
        <begin position="1807"/>
        <end position="1827"/>
    </location>
</feature>
<dbReference type="Pfam" id="PF02057">
    <property type="entry name" value="Glyco_hydro_59"/>
    <property type="match status" value="1"/>
</dbReference>
<keyword evidence="5" id="KW-1185">Reference proteome</keyword>
<name>A0ABW5FAC2_9BACL</name>
<dbReference type="EMBL" id="JBHUKY010000023">
    <property type="protein sequence ID" value="MFD2410922.1"/>
    <property type="molecule type" value="Genomic_DNA"/>
</dbReference>
<organism evidence="4 5">
    <name type="scientific">Paenibacillus rhizoplanae</name>
    <dbReference type="NCBI Taxonomy" id="1917181"/>
    <lineage>
        <taxon>Bacteria</taxon>
        <taxon>Bacillati</taxon>
        <taxon>Bacillota</taxon>
        <taxon>Bacilli</taxon>
        <taxon>Bacillales</taxon>
        <taxon>Paenibacillaceae</taxon>
        <taxon>Paenibacillus</taxon>
    </lineage>
</organism>
<dbReference type="Gene3D" id="2.60.120.260">
    <property type="entry name" value="Galactose-binding domain-like"/>
    <property type="match status" value="1"/>
</dbReference>
<dbReference type="InterPro" id="IPR013780">
    <property type="entry name" value="Glyco_hydro_b"/>
</dbReference>
<dbReference type="RefSeq" id="WP_209984811.1">
    <property type="nucleotide sequence ID" value="NZ_JBHUKY010000023.1"/>
</dbReference>
<dbReference type="PROSITE" id="PS51272">
    <property type="entry name" value="SLH"/>
    <property type="match status" value="3"/>
</dbReference>
<accession>A0ABW5FAC2</accession>
<dbReference type="InterPro" id="IPR001119">
    <property type="entry name" value="SLH_dom"/>
</dbReference>
<dbReference type="InterPro" id="IPR049161">
    <property type="entry name" value="GH59_cat"/>
</dbReference>
<evidence type="ECO:0000313" key="5">
    <source>
        <dbReference type="Proteomes" id="UP001597448"/>
    </source>
</evidence>
<dbReference type="Gene3D" id="3.20.20.80">
    <property type="entry name" value="Glycosidases"/>
    <property type="match status" value="1"/>
</dbReference>
<feature type="domain" description="SLH" evidence="3">
    <location>
        <begin position="2164"/>
        <end position="2220"/>
    </location>
</feature>
<comment type="caution">
    <text evidence="4">The sequence shown here is derived from an EMBL/GenBank/DDBJ whole genome shotgun (WGS) entry which is preliminary data.</text>
</comment>
<feature type="domain" description="SLH" evidence="3">
    <location>
        <begin position="2039"/>
        <end position="2102"/>
    </location>
</feature>
<evidence type="ECO:0000313" key="4">
    <source>
        <dbReference type="EMBL" id="MFD2410922.1"/>
    </source>
</evidence>
<dbReference type="PANTHER" id="PTHR15172">
    <property type="entry name" value="GALACTOCEREBROSIDASE"/>
    <property type="match status" value="1"/>
</dbReference>
<dbReference type="InterPro" id="IPR017853">
    <property type="entry name" value="GH"/>
</dbReference>
<evidence type="ECO:0000256" key="1">
    <source>
        <dbReference type="SAM" id="MobiDB-lite"/>
    </source>
</evidence>
<feature type="signal peptide" evidence="2">
    <location>
        <begin position="1"/>
        <end position="35"/>
    </location>
</feature>
<dbReference type="InterPro" id="IPR001286">
    <property type="entry name" value="Glyco_hydro_59"/>
</dbReference>
<feature type="compositionally biased region" description="Pro residues" evidence="1">
    <location>
        <begin position="1808"/>
        <end position="1822"/>
    </location>
</feature>
<dbReference type="Pfam" id="PF16403">
    <property type="entry name" value="Bact_surface_Ig-like"/>
    <property type="match status" value="2"/>
</dbReference>
<reference evidence="5" key="1">
    <citation type="journal article" date="2019" name="Int. J. Syst. Evol. Microbiol.">
        <title>The Global Catalogue of Microorganisms (GCM) 10K type strain sequencing project: providing services to taxonomists for standard genome sequencing and annotation.</title>
        <authorList>
            <consortium name="The Broad Institute Genomics Platform"/>
            <consortium name="The Broad Institute Genome Sequencing Center for Infectious Disease"/>
            <person name="Wu L."/>
            <person name="Ma J."/>
        </authorList>
    </citation>
    <scope>NUCLEOTIDE SEQUENCE [LARGE SCALE GENOMIC DNA]</scope>
    <source>
        <strain evidence="5">CCM 8725</strain>
    </source>
</reference>
<feature type="chain" id="PRO_5045143888" evidence="2">
    <location>
        <begin position="36"/>
        <end position="2220"/>
    </location>
</feature>